<dbReference type="AlphaFoldDB" id="A0AA39W7J2"/>
<reference evidence="2" key="1">
    <citation type="journal article" date="2022" name="Plant J.">
        <title>Strategies of tolerance reflected in two North American maple genomes.</title>
        <authorList>
            <person name="McEvoy S.L."/>
            <person name="Sezen U.U."/>
            <person name="Trouern-Trend A."/>
            <person name="McMahon S.M."/>
            <person name="Schaberg P.G."/>
            <person name="Yang J."/>
            <person name="Wegrzyn J.L."/>
            <person name="Swenson N.G."/>
        </authorList>
    </citation>
    <scope>NUCLEOTIDE SEQUENCE</scope>
    <source>
        <strain evidence="2">NS2018</strain>
    </source>
</reference>
<gene>
    <name evidence="2" type="ORF">LWI29_033888</name>
</gene>
<reference evidence="2" key="2">
    <citation type="submission" date="2023-06" db="EMBL/GenBank/DDBJ databases">
        <authorList>
            <person name="Swenson N.G."/>
            <person name="Wegrzyn J.L."/>
            <person name="Mcevoy S.L."/>
        </authorList>
    </citation>
    <scope>NUCLEOTIDE SEQUENCE</scope>
    <source>
        <strain evidence="2">NS2018</strain>
        <tissue evidence="2">Leaf</tissue>
    </source>
</reference>
<sequence length="133" mass="15475">MAENQDLEQNQNVTENLNVAENVVETNNLAVVSYVTQNDEHIQQTENIVHIEQASENEDLDQYLLTGLAEIWPTRREEKEDYWRGIDDDISKGPQFVPLKDFVSKEDRAEPSSKQLHKNKRKRYHGPDDPIKT</sequence>
<keyword evidence="3" id="KW-1185">Reference proteome</keyword>
<feature type="compositionally biased region" description="Basic and acidic residues" evidence="1">
    <location>
        <begin position="102"/>
        <end position="111"/>
    </location>
</feature>
<name>A0AA39W7J2_ACESA</name>
<organism evidence="2 3">
    <name type="scientific">Acer saccharum</name>
    <name type="common">Sugar maple</name>
    <dbReference type="NCBI Taxonomy" id="4024"/>
    <lineage>
        <taxon>Eukaryota</taxon>
        <taxon>Viridiplantae</taxon>
        <taxon>Streptophyta</taxon>
        <taxon>Embryophyta</taxon>
        <taxon>Tracheophyta</taxon>
        <taxon>Spermatophyta</taxon>
        <taxon>Magnoliopsida</taxon>
        <taxon>eudicotyledons</taxon>
        <taxon>Gunneridae</taxon>
        <taxon>Pentapetalae</taxon>
        <taxon>rosids</taxon>
        <taxon>malvids</taxon>
        <taxon>Sapindales</taxon>
        <taxon>Sapindaceae</taxon>
        <taxon>Hippocastanoideae</taxon>
        <taxon>Acereae</taxon>
        <taxon>Acer</taxon>
    </lineage>
</organism>
<comment type="caution">
    <text evidence="2">The sequence shown here is derived from an EMBL/GenBank/DDBJ whole genome shotgun (WGS) entry which is preliminary data.</text>
</comment>
<dbReference type="EMBL" id="JAUESC010000002">
    <property type="protein sequence ID" value="KAK0606073.1"/>
    <property type="molecule type" value="Genomic_DNA"/>
</dbReference>
<accession>A0AA39W7J2</accession>
<feature type="region of interest" description="Disordered" evidence="1">
    <location>
        <begin position="102"/>
        <end position="133"/>
    </location>
</feature>
<dbReference type="Proteomes" id="UP001168877">
    <property type="component" value="Unassembled WGS sequence"/>
</dbReference>
<evidence type="ECO:0000313" key="2">
    <source>
        <dbReference type="EMBL" id="KAK0606073.1"/>
    </source>
</evidence>
<feature type="compositionally biased region" description="Basic residues" evidence="1">
    <location>
        <begin position="115"/>
        <end position="124"/>
    </location>
</feature>
<evidence type="ECO:0000256" key="1">
    <source>
        <dbReference type="SAM" id="MobiDB-lite"/>
    </source>
</evidence>
<proteinExistence type="predicted"/>
<evidence type="ECO:0000313" key="3">
    <source>
        <dbReference type="Proteomes" id="UP001168877"/>
    </source>
</evidence>
<protein>
    <submittedName>
        <fullName evidence="2">Uncharacterized protein</fullName>
    </submittedName>
</protein>